<evidence type="ECO:0000313" key="1">
    <source>
        <dbReference type="EMBL" id="KAI4334276.1"/>
    </source>
</evidence>
<sequence>MQRLKNSGIISKSASPLMDDKEEEMSMSALAMFREKEEEIERRRMEVREKIHAHLGRAEEETKRLAEIREELEGLIDPMRKDVAIIRKKIDTVNKELKPLGQTCLRKEREYKEILEAFNGKSREKAQLVAKLMEVVAESERLRMKKLDELSKNIDTLH</sequence>
<protein>
    <submittedName>
        <fullName evidence="1">Uncharacterized protein</fullName>
    </submittedName>
</protein>
<accession>A0ACB9NGG3</accession>
<keyword evidence="2" id="KW-1185">Reference proteome</keyword>
<name>A0ACB9NGG3_BAUVA</name>
<dbReference type="Proteomes" id="UP000828941">
    <property type="component" value="Chromosome 7"/>
</dbReference>
<gene>
    <name evidence="1" type="ORF">L6164_018986</name>
</gene>
<reference evidence="1 2" key="1">
    <citation type="journal article" date="2022" name="DNA Res.">
        <title>Chromosomal-level genome assembly of the orchid tree Bauhinia variegata (Leguminosae; Cercidoideae) supports the allotetraploid origin hypothesis of Bauhinia.</title>
        <authorList>
            <person name="Zhong Y."/>
            <person name="Chen Y."/>
            <person name="Zheng D."/>
            <person name="Pang J."/>
            <person name="Liu Y."/>
            <person name="Luo S."/>
            <person name="Meng S."/>
            <person name="Qian L."/>
            <person name="Wei D."/>
            <person name="Dai S."/>
            <person name="Zhou R."/>
        </authorList>
    </citation>
    <scope>NUCLEOTIDE SEQUENCE [LARGE SCALE GENOMIC DNA]</scope>
    <source>
        <strain evidence="1">BV-YZ2020</strain>
    </source>
</reference>
<evidence type="ECO:0000313" key="2">
    <source>
        <dbReference type="Proteomes" id="UP000828941"/>
    </source>
</evidence>
<organism evidence="1 2">
    <name type="scientific">Bauhinia variegata</name>
    <name type="common">Purple orchid tree</name>
    <name type="synonym">Phanera variegata</name>
    <dbReference type="NCBI Taxonomy" id="167791"/>
    <lineage>
        <taxon>Eukaryota</taxon>
        <taxon>Viridiplantae</taxon>
        <taxon>Streptophyta</taxon>
        <taxon>Embryophyta</taxon>
        <taxon>Tracheophyta</taxon>
        <taxon>Spermatophyta</taxon>
        <taxon>Magnoliopsida</taxon>
        <taxon>eudicotyledons</taxon>
        <taxon>Gunneridae</taxon>
        <taxon>Pentapetalae</taxon>
        <taxon>rosids</taxon>
        <taxon>fabids</taxon>
        <taxon>Fabales</taxon>
        <taxon>Fabaceae</taxon>
        <taxon>Cercidoideae</taxon>
        <taxon>Cercideae</taxon>
        <taxon>Bauhiniinae</taxon>
        <taxon>Bauhinia</taxon>
    </lineage>
</organism>
<proteinExistence type="predicted"/>
<comment type="caution">
    <text evidence="1">The sequence shown here is derived from an EMBL/GenBank/DDBJ whole genome shotgun (WGS) entry which is preliminary data.</text>
</comment>
<dbReference type="EMBL" id="CM039432">
    <property type="protein sequence ID" value="KAI4334276.1"/>
    <property type="molecule type" value="Genomic_DNA"/>
</dbReference>